<dbReference type="OrthoDB" id="6153853at2759"/>
<keyword evidence="1" id="KW-0238">DNA-binding</keyword>
<name>A0A6J8E6N4_MYTCO</name>
<evidence type="ECO:0000313" key="2">
    <source>
        <dbReference type="EMBL" id="CAC5415155.1"/>
    </source>
</evidence>
<evidence type="ECO:0000313" key="3">
    <source>
        <dbReference type="Proteomes" id="UP000507470"/>
    </source>
</evidence>
<dbReference type="Gene3D" id="1.10.150.130">
    <property type="match status" value="1"/>
</dbReference>
<organism evidence="2 3">
    <name type="scientific">Mytilus coruscus</name>
    <name type="common">Sea mussel</name>
    <dbReference type="NCBI Taxonomy" id="42192"/>
    <lineage>
        <taxon>Eukaryota</taxon>
        <taxon>Metazoa</taxon>
        <taxon>Spiralia</taxon>
        <taxon>Lophotrochozoa</taxon>
        <taxon>Mollusca</taxon>
        <taxon>Bivalvia</taxon>
        <taxon>Autobranchia</taxon>
        <taxon>Pteriomorphia</taxon>
        <taxon>Mytilida</taxon>
        <taxon>Mytiloidea</taxon>
        <taxon>Mytilidae</taxon>
        <taxon>Mytilinae</taxon>
        <taxon>Mytilus</taxon>
    </lineage>
</organism>
<reference evidence="2 3" key="1">
    <citation type="submission" date="2020-06" db="EMBL/GenBank/DDBJ databases">
        <authorList>
            <person name="Li R."/>
            <person name="Bekaert M."/>
        </authorList>
    </citation>
    <scope>NUCLEOTIDE SEQUENCE [LARGE SCALE GENOMIC DNA]</scope>
    <source>
        <strain evidence="3">wild</strain>
    </source>
</reference>
<dbReference type="Proteomes" id="UP000507470">
    <property type="component" value="Unassembled WGS sequence"/>
</dbReference>
<dbReference type="GO" id="GO:0003677">
    <property type="term" value="F:DNA binding"/>
    <property type="evidence" value="ECO:0007669"/>
    <property type="project" value="UniProtKB-KW"/>
</dbReference>
<dbReference type="AlphaFoldDB" id="A0A6J8E6N4"/>
<evidence type="ECO:0000256" key="1">
    <source>
        <dbReference type="ARBA" id="ARBA00023125"/>
    </source>
</evidence>
<dbReference type="EMBL" id="CACVKT020008387">
    <property type="protein sequence ID" value="CAC5415155.1"/>
    <property type="molecule type" value="Genomic_DNA"/>
</dbReference>
<dbReference type="InterPro" id="IPR010998">
    <property type="entry name" value="Integrase_recombinase_N"/>
</dbReference>
<dbReference type="SUPFAM" id="SSF47823">
    <property type="entry name" value="lambda integrase-like, N-terminal domain"/>
    <property type="match status" value="1"/>
</dbReference>
<proteinExistence type="predicted"/>
<gene>
    <name evidence="2" type="ORF">MCOR_47863</name>
</gene>
<protein>
    <submittedName>
        <fullName evidence="2">Uncharacterized protein</fullName>
    </submittedName>
</protein>
<accession>A0A6J8E6N4</accession>
<sequence>MFSSYCDYEEGFKNIHVKGKLQKSLNFWQNIGASNFIFDVIENGYKIPMRNEPDSTTGLGVAETSDICTLHSQKVKTDLINSGFVPNKDKCNWNPSQDIDWLGFHWDLKLGKLSVPNKKLCDIVQLCYLLQTGSRVKIRDLVGFCVIDSRAKTAVSKYAYGFKRFLAWAQKYPEIDSIIPASELYVSLYLQHLMQTVKHFSSVETAFYSIKWAHKLVNLADPCETDLVRSVVESSKRILNKPVQKKEPIDTTTIKTLFNRFCNPRTLRDFRLLSFLYGFIRRILEI</sequence>
<keyword evidence="3" id="KW-1185">Reference proteome</keyword>